<accession>A0A0L0SAP6</accession>
<proteinExistence type="inferred from homology"/>
<dbReference type="STRING" id="578462.A0A0L0SAP6"/>
<name>A0A0L0SAP6_ALLM3</name>
<evidence type="ECO:0000256" key="4">
    <source>
        <dbReference type="ARBA" id="ARBA00005420"/>
    </source>
</evidence>
<evidence type="ECO:0000256" key="1">
    <source>
        <dbReference type="ARBA" id="ARBA00004477"/>
    </source>
</evidence>
<dbReference type="GO" id="GO:0004144">
    <property type="term" value="F:diacylglycerol O-acyltransferase activity"/>
    <property type="evidence" value="ECO:0007669"/>
    <property type="project" value="UniProtKB-UniRule"/>
</dbReference>
<dbReference type="EMBL" id="GG745334">
    <property type="protein sequence ID" value="KNE59469.1"/>
    <property type="molecule type" value="Genomic_DNA"/>
</dbReference>
<dbReference type="UniPathway" id="UPA00282"/>
<organism evidence="17 18">
    <name type="scientific">Allomyces macrogynus (strain ATCC 38327)</name>
    <name type="common">Allomyces javanicus var. macrogynus</name>
    <dbReference type="NCBI Taxonomy" id="578462"/>
    <lineage>
        <taxon>Eukaryota</taxon>
        <taxon>Fungi</taxon>
        <taxon>Fungi incertae sedis</taxon>
        <taxon>Blastocladiomycota</taxon>
        <taxon>Blastocladiomycetes</taxon>
        <taxon>Blastocladiales</taxon>
        <taxon>Blastocladiaceae</taxon>
        <taxon>Allomyces</taxon>
    </lineage>
</organism>
<evidence type="ECO:0000256" key="16">
    <source>
        <dbReference type="RuleBase" id="RU367023"/>
    </source>
</evidence>
<dbReference type="PANTHER" id="PTHR12317">
    <property type="entry name" value="DIACYLGLYCEROL O-ACYLTRANSFERASE"/>
    <property type="match status" value="1"/>
</dbReference>
<comment type="pathway">
    <text evidence="2 16">Glycerolipid metabolism; triacylglycerol biosynthesis.</text>
</comment>
<evidence type="ECO:0000256" key="10">
    <source>
        <dbReference type="ARBA" id="ARBA00022824"/>
    </source>
</evidence>
<reference evidence="17 18" key="1">
    <citation type="submission" date="2009-11" db="EMBL/GenBank/DDBJ databases">
        <title>Annotation of Allomyces macrogynus ATCC 38327.</title>
        <authorList>
            <consortium name="The Broad Institute Genome Sequencing Platform"/>
            <person name="Russ C."/>
            <person name="Cuomo C."/>
            <person name="Burger G."/>
            <person name="Gray M.W."/>
            <person name="Holland P.W.H."/>
            <person name="King N."/>
            <person name="Lang F.B.F."/>
            <person name="Roger A.J."/>
            <person name="Ruiz-Trillo I."/>
            <person name="Young S.K."/>
            <person name="Zeng Q."/>
            <person name="Gargeya S."/>
            <person name="Fitzgerald M."/>
            <person name="Haas B."/>
            <person name="Abouelleil A."/>
            <person name="Alvarado L."/>
            <person name="Arachchi H.M."/>
            <person name="Berlin A."/>
            <person name="Chapman S.B."/>
            <person name="Gearin G."/>
            <person name="Goldberg J."/>
            <person name="Griggs A."/>
            <person name="Gujja S."/>
            <person name="Hansen M."/>
            <person name="Heiman D."/>
            <person name="Howarth C."/>
            <person name="Larimer J."/>
            <person name="Lui A."/>
            <person name="MacDonald P.J.P."/>
            <person name="McCowen C."/>
            <person name="Montmayeur A."/>
            <person name="Murphy C."/>
            <person name="Neiman D."/>
            <person name="Pearson M."/>
            <person name="Priest M."/>
            <person name="Roberts A."/>
            <person name="Saif S."/>
            <person name="Shea T."/>
            <person name="Sisk P."/>
            <person name="Stolte C."/>
            <person name="Sykes S."/>
            <person name="Wortman J."/>
            <person name="Nusbaum C."/>
            <person name="Birren B."/>
        </authorList>
    </citation>
    <scope>NUCLEOTIDE SEQUENCE [LARGE SCALE GENOMIC DNA]</scope>
    <source>
        <strain evidence="17 18">ATCC 38327</strain>
    </source>
</reference>
<evidence type="ECO:0000256" key="7">
    <source>
        <dbReference type="ARBA" id="ARBA00022679"/>
    </source>
</evidence>
<dbReference type="GO" id="GO:0006071">
    <property type="term" value="P:glycerol metabolic process"/>
    <property type="evidence" value="ECO:0007669"/>
    <property type="project" value="UniProtKB-UniRule"/>
</dbReference>
<evidence type="ECO:0000256" key="5">
    <source>
        <dbReference type="ARBA" id="ARBA00013244"/>
    </source>
</evidence>
<evidence type="ECO:0000256" key="9">
    <source>
        <dbReference type="ARBA" id="ARBA00022798"/>
    </source>
</evidence>
<dbReference type="Pfam" id="PF03982">
    <property type="entry name" value="DAGAT"/>
    <property type="match status" value="2"/>
</dbReference>
<dbReference type="GO" id="GO:0019432">
    <property type="term" value="P:triglyceride biosynthetic process"/>
    <property type="evidence" value="ECO:0007669"/>
    <property type="project" value="UniProtKB-UniRule"/>
</dbReference>
<evidence type="ECO:0000256" key="11">
    <source>
        <dbReference type="ARBA" id="ARBA00022989"/>
    </source>
</evidence>
<dbReference type="AlphaFoldDB" id="A0A0L0SAP6"/>
<evidence type="ECO:0000256" key="15">
    <source>
        <dbReference type="ARBA" id="ARBA00048109"/>
    </source>
</evidence>
<evidence type="ECO:0000313" key="17">
    <source>
        <dbReference type="EMBL" id="KNE59469.1"/>
    </source>
</evidence>
<evidence type="ECO:0000313" key="18">
    <source>
        <dbReference type="Proteomes" id="UP000054350"/>
    </source>
</evidence>
<comment type="similarity">
    <text evidence="4 16">Belongs to the diacylglycerol acyltransferase family.</text>
</comment>
<comment type="catalytic activity">
    <reaction evidence="15 16">
        <text>an acyl-CoA + a 1,2-diacyl-sn-glycerol = a triacyl-sn-glycerol + CoA</text>
        <dbReference type="Rhea" id="RHEA:10868"/>
        <dbReference type="ChEBI" id="CHEBI:17815"/>
        <dbReference type="ChEBI" id="CHEBI:57287"/>
        <dbReference type="ChEBI" id="CHEBI:58342"/>
        <dbReference type="ChEBI" id="CHEBI:64615"/>
        <dbReference type="EC" id="2.3.1.20"/>
    </reaction>
</comment>
<dbReference type="Proteomes" id="UP000054350">
    <property type="component" value="Unassembled WGS sequence"/>
</dbReference>
<keyword evidence="13" id="KW-0472">Membrane</keyword>
<dbReference type="EC" id="2.3.1.20" evidence="5 16"/>
<reference evidence="18" key="2">
    <citation type="submission" date="2009-11" db="EMBL/GenBank/DDBJ databases">
        <title>The Genome Sequence of Allomyces macrogynus strain ATCC 38327.</title>
        <authorList>
            <consortium name="The Broad Institute Genome Sequencing Platform"/>
            <person name="Russ C."/>
            <person name="Cuomo C."/>
            <person name="Shea T."/>
            <person name="Young S.K."/>
            <person name="Zeng Q."/>
            <person name="Koehrsen M."/>
            <person name="Haas B."/>
            <person name="Borodovsky M."/>
            <person name="Guigo R."/>
            <person name="Alvarado L."/>
            <person name="Berlin A."/>
            <person name="Borenstein D."/>
            <person name="Chen Z."/>
            <person name="Engels R."/>
            <person name="Freedman E."/>
            <person name="Gellesch M."/>
            <person name="Goldberg J."/>
            <person name="Griggs A."/>
            <person name="Gujja S."/>
            <person name="Heiman D."/>
            <person name="Hepburn T."/>
            <person name="Howarth C."/>
            <person name="Jen D."/>
            <person name="Larson L."/>
            <person name="Lewis B."/>
            <person name="Mehta T."/>
            <person name="Park D."/>
            <person name="Pearson M."/>
            <person name="Roberts A."/>
            <person name="Saif S."/>
            <person name="Shenoy N."/>
            <person name="Sisk P."/>
            <person name="Stolte C."/>
            <person name="Sykes S."/>
            <person name="Walk T."/>
            <person name="White J."/>
            <person name="Yandava C."/>
            <person name="Burger G."/>
            <person name="Gray M.W."/>
            <person name="Holland P.W.H."/>
            <person name="King N."/>
            <person name="Lang F.B.F."/>
            <person name="Roger A.J."/>
            <person name="Ruiz-Trillo I."/>
            <person name="Lander E."/>
            <person name="Nusbaum C."/>
        </authorList>
    </citation>
    <scope>NUCLEOTIDE SEQUENCE [LARGE SCALE GENOMIC DNA]</scope>
    <source>
        <strain evidence="18">ATCC 38327</strain>
    </source>
</reference>
<dbReference type="eggNOG" id="KOG0831">
    <property type="taxonomic scope" value="Eukaryota"/>
</dbReference>
<keyword evidence="14 16" id="KW-0012">Acyltransferase</keyword>
<evidence type="ECO:0000256" key="2">
    <source>
        <dbReference type="ARBA" id="ARBA00004771"/>
    </source>
</evidence>
<comment type="subcellular location">
    <subcellularLocation>
        <location evidence="1 16">Endoplasmic reticulum membrane</location>
        <topology evidence="1 16">Multi-pass membrane protein</topology>
    </subcellularLocation>
</comment>
<keyword evidence="10 16" id="KW-0256">Endoplasmic reticulum</keyword>
<keyword evidence="6 16" id="KW-0444">Lipid biosynthesis</keyword>
<keyword evidence="7" id="KW-0808">Transferase</keyword>
<keyword evidence="18" id="KW-1185">Reference proteome</keyword>
<dbReference type="VEuPathDB" id="FungiDB:AMAG_03747"/>
<comment type="pathway">
    <text evidence="3">Lipid metabolism.</text>
</comment>
<keyword evidence="8" id="KW-0812">Transmembrane</keyword>
<evidence type="ECO:0000256" key="8">
    <source>
        <dbReference type="ARBA" id="ARBA00022692"/>
    </source>
</evidence>
<evidence type="ECO:0000256" key="3">
    <source>
        <dbReference type="ARBA" id="ARBA00005189"/>
    </source>
</evidence>
<dbReference type="OrthoDB" id="264532at2759"/>
<evidence type="ECO:0000256" key="6">
    <source>
        <dbReference type="ARBA" id="ARBA00022516"/>
    </source>
</evidence>
<keyword evidence="9" id="KW-0319">Glycerol metabolism</keyword>
<dbReference type="PANTHER" id="PTHR12317:SF0">
    <property type="entry name" value="ACYLTRANSFERASE"/>
    <property type="match status" value="1"/>
</dbReference>
<evidence type="ECO:0000256" key="12">
    <source>
        <dbReference type="ARBA" id="ARBA00023098"/>
    </source>
</evidence>
<dbReference type="InterPro" id="IPR007130">
    <property type="entry name" value="DAGAT"/>
</dbReference>
<protein>
    <recommendedName>
        <fullName evidence="5 16">Diacylglycerol O-acyltransferase</fullName>
        <ecNumber evidence="5 16">2.3.1.20</ecNumber>
    </recommendedName>
</protein>
<dbReference type="GO" id="GO:0005789">
    <property type="term" value="C:endoplasmic reticulum membrane"/>
    <property type="evidence" value="ECO:0007669"/>
    <property type="project" value="UniProtKB-SubCell"/>
</dbReference>
<sequence>MLLMPVFTCTLFICEGLALYLVFGLSYTYSLPLLLTYGAWVAYDWSTPYRGGARGARGRALRKAWFWKPIADYFPVVLVDASNGKFNKDGNYVMANHPHGFYAYGLFFSLILDAAGFEATFPGVHLRAGTLAATFLIPFWRELQIAYGSIEAGFASCRYWLTRGKNELVKEVLPKGVGKEEVRAAQEKGKALLLVIGGAEEATYIEPGTMDLVLLKRKGFVKLALETGASLVPCISFGENDIYHAVSAPAGSRMRKAHDLCMKVGGFSLPLVWGKFLWLYPYRRPLVTVVGEPIALPKVDGRADREVVAHWHAVYCDKLRDLYDQSKAHSGPCISFGENDIYHAGSGPAGSSMPLAHDLRVKAGGFSLPLVWGKFLWLYPYRRPLVTVVGEPIALPKVDGRADREVVAHWHAVYCDKLRDLYDQYKDVYANDRVRELQFVA</sequence>
<evidence type="ECO:0000256" key="13">
    <source>
        <dbReference type="ARBA" id="ARBA00023136"/>
    </source>
</evidence>
<dbReference type="CDD" id="cd07987">
    <property type="entry name" value="LPLAT_MGAT-like"/>
    <property type="match status" value="1"/>
</dbReference>
<gene>
    <name evidence="17" type="ORF">AMAG_03747</name>
</gene>
<keyword evidence="11" id="KW-1133">Transmembrane helix</keyword>
<evidence type="ECO:0000256" key="14">
    <source>
        <dbReference type="ARBA" id="ARBA00023315"/>
    </source>
</evidence>
<comment type="function">
    <text evidence="16">Catalyzes the terminal and only committed step in triacylglycerol synthesis by using diacylglycerol and fatty acyl CoA as substrates.</text>
</comment>
<keyword evidence="12 16" id="KW-0443">Lipid metabolism</keyword>